<dbReference type="GO" id="GO:0140284">
    <property type="term" value="C:endoplasmic reticulum-endosome membrane contact site"/>
    <property type="evidence" value="ECO:0007669"/>
    <property type="project" value="TreeGrafter"/>
</dbReference>
<dbReference type="Proteomes" id="UP000318571">
    <property type="component" value="Chromosome 1"/>
</dbReference>
<sequence length="268" mass="30365">MRSFHKQLKSLVSFSYDQDESDHELVIQLPEMEYRKRGQETLEEAWRLLNSSDWKLEKRNSHGDTVHSKHIRGNKKVFKLTGKVMIPPKLLLEELFYQIEDVPSWNPTLKECKTIQPIDSHTDISYQVAAEAAGGMVSTRDFVNLRYWQVIEGSYFSSGVSIQHPAMPSQPKKVRGENGPGGWAMRPVPGEPDECTFQWLLDTDLKGWIPQSVIDAALSGAQFDYIESIRQRAAHLHRIGRVQDHLAHNQQASASASLNSTLTVNSVA</sequence>
<dbReference type="OMA" id="CMEAMGE"/>
<dbReference type="InterPro" id="IPR051869">
    <property type="entry name" value="STARD3"/>
</dbReference>
<dbReference type="SUPFAM" id="SSF55961">
    <property type="entry name" value="Bet v1-like"/>
    <property type="match status" value="1"/>
</dbReference>
<protein>
    <recommendedName>
        <fullName evidence="1">START domain-containing protein</fullName>
    </recommendedName>
</protein>
<evidence type="ECO:0000313" key="3">
    <source>
        <dbReference type="Proteomes" id="UP000318571"/>
    </source>
</evidence>
<dbReference type="InterPro" id="IPR000799">
    <property type="entry name" value="StAR-like"/>
</dbReference>
<dbReference type="PROSITE" id="PS50848">
    <property type="entry name" value="START"/>
    <property type="match status" value="1"/>
</dbReference>
<keyword evidence="3" id="KW-1185">Reference proteome</keyword>
<dbReference type="PANTHER" id="PTHR46121">
    <property type="entry name" value="STEROIDOGENIC ACUTE REGULATORY PROTEIN-LIKE"/>
    <property type="match status" value="1"/>
</dbReference>
<name>A0A553NT60_TIGCA</name>
<evidence type="ECO:0000259" key="1">
    <source>
        <dbReference type="PROSITE" id="PS50848"/>
    </source>
</evidence>
<proteinExistence type="predicted"/>
<dbReference type="InterPro" id="IPR002913">
    <property type="entry name" value="START_lipid-bd_dom"/>
</dbReference>
<organism evidence="2 3">
    <name type="scientific">Tigriopus californicus</name>
    <name type="common">Marine copepod</name>
    <dbReference type="NCBI Taxonomy" id="6832"/>
    <lineage>
        <taxon>Eukaryota</taxon>
        <taxon>Metazoa</taxon>
        <taxon>Ecdysozoa</taxon>
        <taxon>Arthropoda</taxon>
        <taxon>Crustacea</taxon>
        <taxon>Multicrustacea</taxon>
        <taxon>Hexanauplia</taxon>
        <taxon>Copepoda</taxon>
        <taxon>Harpacticoida</taxon>
        <taxon>Harpacticidae</taxon>
        <taxon>Tigriopus</taxon>
    </lineage>
</organism>
<evidence type="ECO:0000313" key="2">
    <source>
        <dbReference type="EMBL" id="TRY68621.1"/>
    </source>
</evidence>
<gene>
    <name evidence="2" type="ORF">TCAL_12158</name>
</gene>
<comment type="caution">
    <text evidence="2">The sequence shown here is derived from an EMBL/GenBank/DDBJ whole genome shotgun (WGS) entry which is preliminary data.</text>
</comment>
<accession>A0A553NT60</accession>
<dbReference type="Gene3D" id="3.30.530.20">
    <property type="match status" value="1"/>
</dbReference>
<dbReference type="InterPro" id="IPR023393">
    <property type="entry name" value="START-like_dom_sf"/>
</dbReference>
<reference evidence="2 3" key="1">
    <citation type="journal article" date="2018" name="Nat. Ecol. Evol.">
        <title>Genomic signatures of mitonuclear coevolution across populations of Tigriopus californicus.</title>
        <authorList>
            <person name="Barreto F.S."/>
            <person name="Watson E.T."/>
            <person name="Lima T.G."/>
            <person name="Willett C.S."/>
            <person name="Edmands S."/>
            <person name="Li W."/>
            <person name="Burton R.S."/>
        </authorList>
    </citation>
    <scope>NUCLEOTIDE SEQUENCE [LARGE SCALE GENOMIC DNA]</scope>
    <source>
        <strain evidence="2 3">San Diego</strain>
    </source>
</reference>
<dbReference type="CDD" id="cd08868">
    <property type="entry name" value="START_STARD1_3_like"/>
    <property type="match status" value="1"/>
</dbReference>
<dbReference type="OrthoDB" id="74575at2759"/>
<dbReference type="GO" id="GO:0005789">
    <property type="term" value="C:endoplasmic reticulum membrane"/>
    <property type="evidence" value="ECO:0007669"/>
    <property type="project" value="TreeGrafter"/>
</dbReference>
<dbReference type="PRINTS" id="PR00978">
    <property type="entry name" value="STARPROTEIN"/>
</dbReference>
<dbReference type="GO" id="GO:0008289">
    <property type="term" value="F:lipid binding"/>
    <property type="evidence" value="ECO:0007669"/>
    <property type="project" value="InterPro"/>
</dbReference>
<dbReference type="STRING" id="6832.A0A553NT60"/>
<dbReference type="GO" id="GO:0031902">
    <property type="term" value="C:late endosome membrane"/>
    <property type="evidence" value="ECO:0007669"/>
    <property type="project" value="TreeGrafter"/>
</dbReference>
<dbReference type="AlphaFoldDB" id="A0A553NT60"/>
<dbReference type="SMART" id="SM00234">
    <property type="entry name" value="START"/>
    <property type="match status" value="1"/>
</dbReference>
<dbReference type="PANTHER" id="PTHR46121:SF4">
    <property type="entry name" value="STEROIDOGENIC ACUTE REGULATORY PROTEIN-LIKE"/>
    <property type="match status" value="1"/>
</dbReference>
<dbReference type="GO" id="GO:0099044">
    <property type="term" value="P:vesicle tethering to endoplasmic reticulum"/>
    <property type="evidence" value="ECO:0007669"/>
    <property type="project" value="TreeGrafter"/>
</dbReference>
<dbReference type="GO" id="GO:0005765">
    <property type="term" value="C:lysosomal membrane"/>
    <property type="evidence" value="ECO:0007669"/>
    <property type="project" value="TreeGrafter"/>
</dbReference>
<feature type="domain" description="START" evidence="1">
    <location>
        <begin position="50"/>
        <end position="238"/>
    </location>
</feature>
<dbReference type="Pfam" id="PF01852">
    <property type="entry name" value="START"/>
    <property type="match status" value="1"/>
</dbReference>
<dbReference type="EMBL" id="VCGU01000010">
    <property type="protein sequence ID" value="TRY68621.1"/>
    <property type="molecule type" value="Genomic_DNA"/>
</dbReference>